<feature type="region of interest" description="Disordered" evidence="1">
    <location>
        <begin position="102"/>
        <end position="154"/>
    </location>
</feature>
<protein>
    <submittedName>
        <fullName evidence="2">Uncharacterized protein</fullName>
    </submittedName>
</protein>
<dbReference type="Proteomes" id="UP000499080">
    <property type="component" value="Unassembled WGS sequence"/>
</dbReference>
<gene>
    <name evidence="2" type="ORF">AVEN_59049_1</name>
</gene>
<reference evidence="2 3" key="1">
    <citation type="journal article" date="2019" name="Sci. Rep.">
        <title>Orb-weaving spider Araneus ventricosus genome elucidates the spidroin gene catalogue.</title>
        <authorList>
            <person name="Kono N."/>
            <person name="Nakamura H."/>
            <person name="Ohtoshi R."/>
            <person name="Moran D.A.P."/>
            <person name="Shinohara A."/>
            <person name="Yoshida Y."/>
            <person name="Fujiwara M."/>
            <person name="Mori M."/>
            <person name="Tomita M."/>
            <person name="Arakawa K."/>
        </authorList>
    </citation>
    <scope>NUCLEOTIDE SEQUENCE [LARGE SCALE GENOMIC DNA]</scope>
</reference>
<evidence type="ECO:0000313" key="3">
    <source>
        <dbReference type="Proteomes" id="UP000499080"/>
    </source>
</evidence>
<proteinExistence type="predicted"/>
<dbReference type="AlphaFoldDB" id="A0A4Y2MC79"/>
<evidence type="ECO:0000256" key="1">
    <source>
        <dbReference type="SAM" id="MobiDB-lite"/>
    </source>
</evidence>
<evidence type="ECO:0000313" key="2">
    <source>
        <dbReference type="EMBL" id="GBN24681.1"/>
    </source>
</evidence>
<dbReference type="EMBL" id="BGPR01122618">
    <property type="protein sequence ID" value="GBN24681.1"/>
    <property type="molecule type" value="Genomic_DNA"/>
</dbReference>
<keyword evidence="3" id="KW-1185">Reference proteome</keyword>
<sequence>MVSLHFDTLFFLLPQTLRYCYEPKGVVSPKLSRILLEKDAVSSPPAWIKKFEPIVTQSPMTIRKYLGKESDSKRCLPIKGVPISSLAGSRTSRIILPHAQIATSTQAQGESEKKKRQAGGNKYRAQKIESTAHARGDSGLVGDALIQTDRQSTF</sequence>
<name>A0A4Y2MC79_ARAVE</name>
<organism evidence="2 3">
    <name type="scientific">Araneus ventricosus</name>
    <name type="common">Orbweaver spider</name>
    <name type="synonym">Epeira ventricosa</name>
    <dbReference type="NCBI Taxonomy" id="182803"/>
    <lineage>
        <taxon>Eukaryota</taxon>
        <taxon>Metazoa</taxon>
        <taxon>Ecdysozoa</taxon>
        <taxon>Arthropoda</taxon>
        <taxon>Chelicerata</taxon>
        <taxon>Arachnida</taxon>
        <taxon>Araneae</taxon>
        <taxon>Araneomorphae</taxon>
        <taxon>Entelegynae</taxon>
        <taxon>Araneoidea</taxon>
        <taxon>Araneidae</taxon>
        <taxon>Araneus</taxon>
    </lineage>
</organism>
<accession>A0A4Y2MC79</accession>
<feature type="compositionally biased region" description="Basic and acidic residues" evidence="1">
    <location>
        <begin position="126"/>
        <end position="136"/>
    </location>
</feature>
<comment type="caution">
    <text evidence="2">The sequence shown here is derived from an EMBL/GenBank/DDBJ whole genome shotgun (WGS) entry which is preliminary data.</text>
</comment>